<dbReference type="InterPro" id="IPR017226">
    <property type="entry name" value="BHMT-like"/>
</dbReference>
<dbReference type="PROSITE" id="PS50970">
    <property type="entry name" value="HCY"/>
    <property type="match status" value="1"/>
</dbReference>
<protein>
    <recommendedName>
        <fullName evidence="5">S-methylmethionine:homocysteine methyltransferase</fullName>
    </recommendedName>
</protein>
<keyword evidence="2 6" id="KW-0808">Transferase</keyword>
<keyword evidence="3 6" id="KW-0479">Metal-binding</keyword>
<comment type="cofactor">
    <cofactor evidence="6">
        <name>Zn(2+)</name>
        <dbReference type="ChEBI" id="CHEBI:29105"/>
    </cofactor>
</comment>
<dbReference type="NCBIfam" id="NF007020">
    <property type="entry name" value="PRK09485.1"/>
    <property type="match status" value="1"/>
</dbReference>
<dbReference type="GO" id="GO:0008270">
    <property type="term" value="F:zinc ion binding"/>
    <property type="evidence" value="ECO:0007669"/>
    <property type="project" value="InterPro"/>
</dbReference>
<accession>A0AAC9P979</accession>
<dbReference type="AlphaFoldDB" id="A0AAC9P979"/>
<evidence type="ECO:0000256" key="4">
    <source>
        <dbReference type="ARBA" id="ARBA00022833"/>
    </source>
</evidence>
<dbReference type="GO" id="GO:0008898">
    <property type="term" value="F:S-adenosylmethionine-homocysteine S-methyltransferase activity"/>
    <property type="evidence" value="ECO:0007669"/>
    <property type="project" value="TreeGrafter"/>
</dbReference>
<dbReference type="InterPro" id="IPR036589">
    <property type="entry name" value="HCY_dom_sf"/>
</dbReference>
<dbReference type="EMBL" id="CP018191">
    <property type="protein sequence ID" value="APH55293.1"/>
    <property type="molecule type" value="Genomic_DNA"/>
</dbReference>
<evidence type="ECO:0000256" key="3">
    <source>
        <dbReference type="ARBA" id="ARBA00022723"/>
    </source>
</evidence>
<dbReference type="SUPFAM" id="SSF82282">
    <property type="entry name" value="Homocysteine S-methyltransferase"/>
    <property type="match status" value="1"/>
</dbReference>
<evidence type="ECO:0000256" key="2">
    <source>
        <dbReference type="ARBA" id="ARBA00022679"/>
    </source>
</evidence>
<keyword evidence="4 6" id="KW-0862">Zinc</keyword>
<proteinExistence type="predicted"/>
<feature type="binding site" evidence="6">
    <location>
        <position position="231"/>
    </location>
    <ligand>
        <name>Zn(2+)</name>
        <dbReference type="ChEBI" id="CHEBI:29105"/>
    </ligand>
</feature>
<dbReference type="Gene3D" id="3.20.20.330">
    <property type="entry name" value="Homocysteine-binding-like domain"/>
    <property type="match status" value="1"/>
</dbReference>
<dbReference type="GO" id="GO:0009086">
    <property type="term" value="P:methionine biosynthetic process"/>
    <property type="evidence" value="ECO:0007669"/>
    <property type="project" value="InterPro"/>
</dbReference>
<dbReference type="Pfam" id="PF02574">
    <property type="entry name" value="S-methyl_trans"/>
    <property type="match status" value="1"/>
</dbReference>
<evidence type="ECO:0000313" key="8">
    <source>
        <dbReference type="EMBL" id="APH55293.1"/>
    </source>
</evidence>
<gene>
    <name evidence="8" type="ORF">GbCGDNIH9_1976</name>
</gene>
<dbReference type="FunFam" id="3.20.20.330:FF:000002">
    <property type="entry name" value="Homocysteine S-methyltransferase"/>
    <property type="match status" value="1"/>
</dbReference>
<evidence type="ECO:0000256" key="1">
    <source>
        <dbReference type="ARBA" id="ARBA00022603"/>
    </source>
</evidence>
<feature type="binding site" evidence="6">
    <location>
        <position position="294"/>
    </location>
    <ligand>
        <name>Zn(2+)</name>
        <dbReference type="ChEBI" id="CHEBI:29105"/>
    </ligand>
</feature>
<evidence type="ECO:0000256" key="6">
    <source>
        <dbReference type="PROSITE-ProRule" id="PRU00333"/>
    </source>
</evidence>
<evidence type="ECO:0000259" key="7">
    <source>
        <dbReference type="PROSITE" id="PS50970"/>
    </source>
</evidence>
<evidence type="ECO:0000313" key="9">
    <source>
        <dbReference type="Proteomes" id="UP000182373"/>
    </source>
</evidence>
<dbReference type="Proteomes" id="UP000182373">
    <property type="component" value="Chromosome"/>
</dbReference>
<feature type="binding site" evidence="6">
    <location>
        <position position="295"/>
    </location>
    <ligand>
        <name>Zn(2+)</name>
        <dbReference type="ChEBI" id="CHEBI:29105"/>
    </ligand>
</feature>
<dbReference type="PANTHER" id="PTHR46015:SF1">
    <property type="entry name" value="HOMOCYSTEINE S-METHYLTRANSFERASE-LIKE ISOFORM 1"/>
    <property type="match status" value="1"/>
</dbReference>
<dbReference type="InterPro" id="IPR003726">
    <property type="entry name" value="HCY_dom"/>
</dbReference>
<reference evidence="9" key="1">
    <citation type="submission" date="2016-11" db="EMBL/GenBank/DDBJ databases">
        <title>Comparative genomic and phenotypic analysis of Granulibacter bethesdensis clinical isolates from patients with chronic granulomatous disease.</title>
        <authorList>
            <person name="Zarember K.A."/>
            <person name="Porcella S.F."/>
            <person name="Chu J."/>
            <person name="Ding L."/>
            <person name="Dahlstrom E."/>
            <person name="Barbian K."/>
            <person name="Martens C."/>
            <person name="Sykora L."/>
            <person name="Kramer S."/>
            <person name="Pettinato A.M."/>
            <person name="Hong H."/>
            <person name="Wald G."/>
            <person name="Berg L.J."/>
            <person name="Rogge L.S."/>
            <person name="Greenberg D.E."/>
            <person name="Falcone E.L."/>
            <person name="Neves J.F."/>
            <person name="Simoes M.J."/>
            <person name="Casal M."/>
            <person name="Rodriguez-Lopez F.C."/>
            <person name="Zelazny A."/>
            <person name="Gallin J.I."/>
            <person name="Holland S.M."/>
        </authorList>
    </citation>
    <scope>NUCLEOTIDE SEQUENCE [LARGE SCALE GENOMIC DNA]</scope>
    <source>
        <strain evidence="9">NIH9.1</strain>
    </source>
</reference>
<dbReference type="PANTHER" id="PTHR46015">
    <property type="entry name" value="ZGC:172121"/>
    <property type="match status" value="1"/>
</dbReference>
<name>A0AAC9P979_9PROT</name>
<dbReference type="GO" id="GO:0032259">
    <property type="term" value="P:methylation"/>
    <property type="evidence" value="ECO:0007669"/>
    <property type="project" value="UniProtKB-KW"/>
</dbReference>
<organism evidence="8 9">
    <name type="scientific">Granulibacter bethesdensis</name>
    <dbReference type="NCBI Taxonomy" id="364410"/>
    <lineage>
        <taxon>Bacteria</taxon>
        <taxon>Pseudomonadati</taxon>
        <taxon>Pseudomonadota</taxon>
        <taxon>Alphaproteobacteria</taxon>
        <taxon>Acetobacterales</taxon>
        <taxon>Acetobacteraceae</taxon>
        <taxon>Granulibacter</taxon>
    </lineage>
</organism>
<sequence>MVALVSSLFRHARPLILDGALATELERAGHDLHDPLWSGRLLLDDPAAIAAVHRAYLEAGADCIETASYQLSLPGLQRRGLSRRQAMAVMANAARLACSVRDDVWASLTEEQRRNRIRPLVAGSLGPYGACRADGSEYTGRYTLSRSRYLAFHGPRMRALAAGGADLIACETVPRLDEALAFADLLQALSLPGWISFSVRDATHIADGTPLRRCVQAMAACPSVAAIGINCTDPALVPALIRCLRRGGLPVIVYPNAGELFDPVTRCWGHRRPGDWAEQARSWLRLGARIIGGCCRTRPDDIRALRRLIRAQA</sequence>
<dbReference type="PIRSF" id="PIRSF037505">
    <property type="entry name" value="Betaine_HMT"/>
    <property type="match status" value="1"/>
</dbReference>
<evidence type="ECO:0000256" key="5">
    <source>
        <dbReference type="ARBA" id="ARBA00076752"/>
    </source>
</evidence>
<dbReference type="InterPro" id="IPR051486">
    <property type="entry name" value="Hcy_S-methyltransferase"/>
</dbReference>
<dbReference type="GO" id="GO:0033528">
    <property type="term" value="P:S-methylmethionine cycle"/>
    <property type="evidence" value="ECO:0007669"/>
    <property type="project" value="TreeGrafter"/>
</dbReference>
<feature type="domain" description="Hcy-binding" evidence="7">
    <location>
        <begin position="3"/>
        <end position="309"/>
    </location>
</feature>
<keyword evidence="1 6" id="KW-0489">Methyltransferase</keyword>